<dbReference type="HOGENOM" id="CLU_058736_0_0_1"/>
<dbReference type="Gene3D" id="3.30.1520.10">
    <property type="entry name" value="Phox-like domain"/>
    <property type="match status" value="1"/>
</dbReference>
<reference evidence="3" key="3">
    <citation type="submission" date="2015-02" db="UniProtKB">
        <authorList>
            <consortium name="EnsemblProtists"/>
        </authorList>
    </citation>
    <scope>IDENTIFICATION</scope>
    <source>
        <strain evidence="3">DAOM BR144</strain>
    </source>
</reference>
<dbReference type="VEuPathDB" id="FungiDB:PYU1_G000822"/>
<feature type="compositionally biased region" description="Polar residues" evidence="1">
    <location>
        <begin position="263"/>
        <end position="277"/>
    </location>
</feature>
<sequence length="388" mass="43296">TTRHSIQFGIFGDGSRRHHIRRRITRPLDRIARASKPPPLPPPESTKTLDVLTLPQSPTAPSTTQYQSPVFRPKSYDPTTMQQERAFQSGVQVFIPAALNRPTHTLYSICMVVQPTAQEWTVNRRYSQFLQLKKDLLATLADKARCPGCASFHNALSKFAFPPKALIRTNSIVRKRVAALQDFLKFLVERIFNDLPKCVICGDDVKKMVRPFLIRGAQPIGPSIVTKINASLSLQSYAYVPRTIPGPENPPSKPKNKNLDSSTISRSTQSDDSYASRNDSDPVMELPSSPSASEVGHQSNASSRSSEDSYGKNFDDERCHDSKVPLEEAMKQVVLPKGMSATYEEVLIRLSSMWDAYEDTEAVLASLSPDRRSKRLSATRESADEISF</sequence>
<evidence type="ECO:0000256" key="1">
    <source>
        <dbReference type="SAM" id="MobiDB-lite"/>
    </source>
</evidence>
<dbReference type="GO" id="GO:0035091">
    <property type="term" value="F:phosphatidylinositol binding"/>
    <property type="evidence" value="ECO:0007669"/>
    <property type="project" value="InterPro"/>
</dbReference>
<dbReference type="InterPro" id="IPR001683">
    <property type="entry name" value="PX_dom"/>
</dbReference>
<dbReference type="InterPro" id="IPR036871">
    <property type="entry name" value="PX_dom_sf"/>
</dbReference>
<feature type="domain" description="PX" evidence="2">
    <location>
        <begin position="85"/>
        <end position="220"/>
    </location>
</feature>
<evidence type="ECO:0000259" key="2">
    <source>
        <dbReference type="PROSITE" id="PS50195"/>
    </source>
</evidence>
<accession>K3W781</accession>
<reference evidence="4" key="1">
    <citation type="journal article" date="2010" name="Genome Biol.">
        <title>Genome sequence of the necrotrophic plant pathogen Pythium ultimum reveals original pathogenicity mechanisms and effector repertoire.</title>
        <authorList>
            <person name="Levesque C.A."/>
            <person name="Brouwer H."/>
            <person name="Cano L."/>
            <person name="Hamilton J.P."/>
            <person name="Holt C."/>
            <person name="Huitema E."/>
            <person name="Raffaele S."/>
            <person name="Robideau G.P."/>
            <person name="Thines M."/>
            <person name="Win J."/>
            <person name="Zerillo M.M."/>
            <person name="Beakes G.W."/>
            <person name="Boore J.L."/>
            <person name="Busam D."/>
            <person name="Dumas B."/>
            <person name="Ferriera S."/>
            <person name="Fuerstenberg S.I."/>
            <person name="Gachon C.M."/>
            <person name="Gaulin E."/>
            <person name="Govers F."/>
            <person name="Grenville-Briggs L."/>
            <person name="Horner N."/>
            <person name="Hostetler J."/>
            <person name="Jiang R.H."/>
            <person name="Johnson J."/>
            <person name="Krajaejun T."/>
            <person name="Lin H."/>
            <person name="Meijer H.J."/>
            <person name="Moore B."/>
            <person name="Morris P."/>
            <person name="Phuntmart V."/>
            <person name="Puiu D."/>
            <person name="Shetty J."/>
            <person name="Stajich J.E."/>
            <person name="Tripathy S."/>
            <person name="Wawra S."/>
            <person name="van West P."/>
            <person name="Whitty B.R."/>
            <person name="Coutinho P.M."/>
            <person name="Henrissat B."/>
            <person name="Martin F."/>
            <person name="Thomas P.D."/>
            <person name="Tyler B.M."/>
            <person name="De Vries R.P."/>
            <person name="Kamoun S."/>
            <person name="Yandell M."/>
            <person name="Tisserat N."/>
            <person name="Buell C.R."/>
        </authorList>
    </citation>
    <scope>NUCLEOTIDE SEQUENCE</scope>
    <source>
        <strain evidence="4">DAOM:BR144</strain>
    </source>
</reference>
<organism evidence="3 4">
    <name type="scientific">Globisporangium ultimum (strain ATCC 200006 / CBS 805.95 / DAOM BR144)</name>
    <name type="common">Pythium ultimum</name>
    <dbReference type="NCBI Taxonomy" id="431595"/>
    <lineage>
        <taxon>Eukaryota</taxon>
        <taxon>Sar</taxon>
        <taxon>Stramenopiles</taxon>
        <taxon>Oomycota</taxon>
        <taxon>Peronosporomycetes</taxon>
        <taxon>Pythiales</taxon>
        <taxon>Pythiaceae</taxon>
        <taxon>Globisporangium</taxon>
    </lineage>
</organism>
<evidence type="ECO:0000313" key="4">
    <source>
        <dbReference type="Proteomes" id="UP000019132"/>
    </source>
</evidence>
<protein>
    <recommendedName>
        <fullName evidence="2">PX domain-containing protein</fullName>
    </recommendedName>
</protein>
<dbReference type="AlphaFoldDB" id="K3W781"/>
<name>K3W781_GLOUD</name>
<feature type="region of interest" description="Disordered" evidence="1">
    <location>
        <begin position="242"/>
        <end position="323"/>
    </location>
</feature>
<dbReference type="OMA" id="EWTVNRR"/>
<dbReference type="EMBL" id="GL376620">
    <property type="status" value="NOT_ANNOTATED_CDS"/>
    <property type="molecule type" value="Genomic_DNA"/>
</dbReference>
<dbReference type="EnsemblProtists" id="PYU1_T000822">
    <property type="protein sequence ID" value="PYU1_T000822"/>
    <property type="gene ID" value="PYU1_G000822"/>
</dbReference>
<dbReference type="Pfam" id="PF00787">
    <property type="entry name" value="PX"/>
    <property type="match status" value="1"/>
</dbReference>
<dbReference type="eggNOG" id="ENOG502SPU1">
    <property type="taxonomic scope" value="Eukaryota"/>
</dbReference>
<dbReference type="PROSITE" id="PS50195">
    <property type="entry name" value="PX"/>
    <property type="match status" value="1"/>
</dbReference>
<feature type="region of interest" description="Disordered" evidence="1">
    <location>
        <begin position="28"/>
        <end position="49"/>
    </location>
</feature>
<evidence type="ECO:0000313" key="3">
    <source>
        <dbReference type="EnsemblProtists" id="PYU1_T000822"/>
    </source>
</evidence>
<reference evidence="4" key="2">
    <citation type="submission" date="2010-04" db="EMBL/GenBank/DDBJ databases">
        <authorList>
            <person name="Buell R."/>
            <person name="Hamilton J."/>
            <person name="Hostetler J."/>
        </authorList>
    </citation>
    <scope>NUCLEOTIDE SEQUENCE [LARGE SCALE GENOMIC DNA]</scope>
    <source>
        <strain evidence="4">DAOM:BR144</strain>
    </source>
</reference>
<dbReference type="Proteomes" id="UP000019132">
    <property type="component" value="Unassembled WGS sequence"/>
</dbReference>
<feature type="compositionally biased region" description="Polar residues" evidence="1">
    <location>
        <begin position="288"/>
        <end position="304"/>
    </location>
</feature>
<feature type="compositionally biased region" description="Basic and acidic residues" evidence="1">
    <location>
        <begin position="305"/>
        <end position="323"/>
    </location>
</feature>
<dbReference type="SUPFAM" id="SSF64268">
    <property type="entry name" value="PX domain"/>
    <property type="match status" value="1"/>
</dbReference>
<keyword evidence="4" id="KW-1185">Reference proteome</keyword>
<dbReference type="InParanoid" id="K3W781"/>
<proteinExistence type="predicted"/>